<reference evidence="1" key="1">
    <citation type="submission" date="2021-03" db="EMBL/GenBank/DDBJ databases">
        <title>Fibrella sp. HMF5335 genome sequencing and assembly.</title>
        <authorList>
            <person name="Kang H."/>
            <person name="Kim H."/>
            <person name="Bae S."/>
            <person name="Joh K."/>
        </authorList>
    </citation>
    <scope>NUCLEOTIDE SEQUENCE</scope>
    <source>
        <strain evidence="1">HMF5335</strain>
    </source>
</reference>
<protein>
    <recommendedName>
        <fullName evidence="3">Lipoprotein</fullName>
    </recommendedName>
</protein>
<dbReference type="Proteomes" id="UP000664034">
    <property type="component" value="Unassembled WGS sequence"/>
</dbReference>
<dbReference type="RefSeq" id="WP_207364124.1">
    <property type="nucleotide sequence ID" value="NZ_JAFMYV010000003.1"/>
</dbReference>
<proteinExistence type="predicted"/>
<name>A0A939GEZ5_9BACT</name>
<dbReference type="PROSITE" id="PS51257">
    <property type="entry name" value="PROKAR_LIPOPROTEIN"/>
    <property type="match status" value="1"/>
</dbReference>
<keyword evidence="2" id="KW-1185">Reference proteome</keyword>
<comment type="caution">
    <text evidence="1">The sequence shown here is derived from an EMBL/GenBank/DDBJ whole genome shotgun (WGS) entry which is preliminary data.</text>
</comment>
<evidence type="ECO:0008006" key="3">
    <source>
        <dbReference type="Google" id="ProtNLM"/>
    </source>
</evidence>
<gene>
    <name evidence="1" type="ORF">J2I47_08440</name>
</gene>
<evidence type="ECO:0000313" key="2">
    <source>
        <dbReference type="Proteomes" id="UP000664034"/>
    </source>
</evidence>
<sequence>MKITYTLLALSVVFLACQGRKSAPSEVAMTDTARLLAVASDDDIAEEMEQSNDLSADFLIVPGQQVGPIRADASEASLIRLLGKANVVHDTIYTVEGQFDIGTTLYRNTADQAHVLWRDKKRFARPETVLIRPARDENNDLLPGAAGKTVQWATADGLRVGSTLRDVEAINGKPFNLYGFEWDYGGQSSGWRGGSLETKTGKTFIGATFGFDHDVPDNQQAFFEAVMGDIEFLSNNTALQQLNPTVQTLSISFQ</sequence>
<dbReference type="AlphaFoldDB" id="A0A939GEZ5"/>
<dbReference type="EMBL" id="JAFMYV010000003">
    <property type="protein sequence ID" value="MBO0936568.1"/>
    <property type="molecule type" value="Genomic_DNA"/>
</dbReference>
<accession>A0A939GEZ5</accession>
<evidence type="ECO:0000313" key="1">
    <source>
        <dbReference type="EMBL" id="MBO0936568.1"/>
    </source>
</evidence>
<organism evidence="1 2">
    <name type="scientific">Fibrella rubiginis</name>
    <dbReference type="NCBI Taxonomy" id="2817060"/>
    <lineage>
        <taxon>Bacteria</taxon>
        <taxon>Pseudomonadati</taxon>
        <taxon>Bacteroidota</taxon>
        <taxon>Cytophagia</taxon>
        <taxon>Cytophagales</taxon>
        <taxon>Spirosomataceae</taxon>
        <taxon>Fibrella</taxon>
    </lineage>
</organism>